<comment type="similarity">
    <text evidence="2 4">Belongs to the flagella basal body rod proteins family.</text>
</comment>
<evidence type="ECO:0000259" key="6">
    <source>
        <dbReference type="Pfam" id="PF22692"/>
    </source>
</evidence>
<dbReference type="Proteomes" id="UP000824988">
    <property type="component" value="Chromosome"/>
</dbReference>
<dbReference type="InterPro" id="IPR053967">
    <property type="entry name" value="LlgE_F_G-like_D1"/>
</dbReference>
<dbReference type="AlphaFoldDB" id="A0A8D4VN53"/>
<gene>
    <name evidence="7" type="primary">flgF</name>
    <name evidence="7" type="ORF">MoryE10_12620</name>
</gene>
<dbReference type="InterPro" id="IPR010930">
    <property type="entry name" value="Flg_bb/hook_C_dom"/>
</dbReference>
<reference evidence="7" key="1">
    <citation type="submission" date="2019-06" db="EMBL/GenBank/DDBJ databases">
        <title>Complete genome sequence of Methylogaea oryzae strain JCM16910.</title>
        <authorList>
            <person name="Asakawa S."/>
        </authorList>
    </citation>
    <scope>NUCLEOTIDE SEQUENCE</scope>
    <source>
        <strain evidence="7">E10</strain>
    </source>
</reference>
<dbReference type="NCBIfam" id="NF009280">
    <property type="entry name" value="PRK12640.1"/>
    <property type="match status" value="1"/>
</dbReference>
<evidence type="ECO:0000256" key="3">
    <source>
        <dbReference type="ARBA" id="ARBA00023143"/>
    </source>
</evidence>
<dbReference type="NCBIfam" id="TIGR03506">
    <property type="entry name" value="FlgEFG_subfam"/>
    <property type="match status" value="1"/>
</dbReference>
<keyword evidence="7" id="KW-0966">Cell projection</keyword>
<dbReference type="PANTHER" id="PTHR30435">
    <property type="entry name" value="FLAGELLAR PROTEIN"/>
    <property type="match status" value="1"/>
</dbReference>
<evidence type="ECO:0000256" key="2">
    <source>
        <dbReference type="ARBA" id="ARBA00009677"/>
    </source>
</evidence>
<dbReference type="GO" id="GO:0030694">
    <property type="term" value="C:bacterial-type flagellum basal body, rod"/>
    <property type="evidence" value="ECO:0007669"/>
    <property type="project" value="UniProtKB-UniRule"/>
</dbReference>
<dbReference type="InterPro" id="IPR020013">
    <property type="entry name" value="Flagellar_FlgE/F/G"/>
</dbReference>
<name>A0A8D4VN53_9GAMM</name>
<dbReference type="GO" id="GO:0071978">
    <property type="term" value="P:bacterial-type flagellum-dependent swarming motility"/>
    <property type="evidence" value="ECO:0007669"/>
    <property type="project" value="TreeGrafter"/>
</dbReference>
<protein>
    <recommendedName>
        <fullName evidence="4">Flagellar basal-body rod protein FlgF</fullName>
    </recommendedName>
</protein>
<keyword evidence="3 4" id="KW-0975">Bacterial flagellum</keyword>
<feature type="domain" description="Flagellar basal-body/hook protein C-terminal" evidence="5">
    <location>
        <begin position="199"/>
        <end position="243"/>
    </location>
</feature>
<dbReference type="Pfam" id="PF22692">
    <property type="entry name" value="LlgE_F_G_D1"/>
    <property type="match status" value="1"/>
</dbReference>
<dbReference type="Pfam" id="PF06429">
    <property type="entry name" value="Flg_bbr_C"/>
    <property type="match status" value="1"/>
</dbReference>
<evidence type="ECO:0000259" key="5">
    <source>
        <dbReference type="Pfam" id="PF06429"/>
    </source>
</evidence>
<dbReference type="RefSeq" id="WP_221048570.1">
    <property type="nucleotide sequence ID" value="NZ_AP019782.1"/>
</dbReference>
<dbReference type="PANTHER" id="PTHR30435:SF18">
    <property type="entry name" value="FLAGELLAR BASAL-BODY ROD PROTEIN FLGF"/>
    <property type="match status" value="1"/>
</dbReference>
<sequence length="247" mass="26044">MDRGLYIAMSGAKEIFLAQGINANNLANVNSDGFRADFEQARSMPVFGAGLPSRVYSMTERPGTSLKPGGIHTTGRDMDVAVQQPSGWIAVQAKDGSEAYTRAGDLQITPDGMLVTGNGLPVLSNAGPITLPPYQSISIGNDGTITVIPVGDNPDAAAAITQIKLVEPSQDQLEKGLDGLMRMKGGGAAPVSANVTLISGALEGSNVNPVESMVKMIDLQRQFEMNIKMMKTFEDTENAASQIMKLS</sequence>
<dbReference type="KEGG" id="moz:MoryE10_12620"/>
<comment type="subcellular location">
    <subcellularLocation>
        <location evidence="1 4">Bacterial flagellum basal body</location>
    </subcellularLocation>
</comment>
<keyword evidence="8" id="KW-1185">Reference proteome</keyword>
<accession>A0A8D4VN53</accession>
<proteinExistence type="inferred from homology"/>
<evidence type="ECO:0000313" key="7">
    <source>
        <dbReference type="EMBL" id="BBL70656.1"/>
    </source>
</evidence>
<evidence type="ECO:0000256" key="1">
    <source>
        <dbReference type="ARBA" id="ARBA00004117"/>
    </source>
</evidence>
<keyword evidence="7" id="KW-0969">Cilium</keyword>
<organism evidence="7 8">
    <name type="scientific">Methylogaea oryzae</name>
    <dbReference type="NCBI Taxonomy" id="1295382"/>
    <lineage>
        <taxon>Bacteria</taxon>
        <taxon>Pseudomonadati</taxon>
        <taxon>Pseudomonadota</taxon>
        <taxon>Gammaproteobacteria</taxon>
        <taxon>Methylococcales</taxon>
        <taxon>Methylococcaceae</taxon>
        <taxon>Methylogaea</taxon>
    </lineage>
</organism>
<dbReference type="EMBL" id="AP019782">
    <property type="protein sequence ID" value="BBL70656.1"/>
    <property type="molecule type" value="Genomic_DNA"/>
</dbReference>
<evidence type="ECO:0000313" key="8">
    <source>
        <dbReference type="Proteomes" id="UP000824988"/>
    </source>
</evidence>
<evidence type="ECO:0000256" key="4">
    <source>
        <dbReference type="RuleBase" id="RU362116"/>
    </source>
</evidence>
<keyword evidence="7" id="KW-0282">Flagellum</keyword>
<feature type="domain" description="Flagellar hook protein FlgE/F/G-like D1" evidence="6">
    <location>
        <begin position="86"/>
        <end position="147"/>
    </location>
</feature>
<comment type="subunit">
    <text evidence="4">The basal body constitutes a major portion of the flagellar organelle and consists of five rings (E,L,P,S, and M) mounted on a central rod. The rod consists of about 26 subunits of FlgG in the distal portion, and FlgB, FlgC and FlgF are thought to build up the proximal portion of the rod with about 6 subunits each.</text>
</comment>